<dbReference type="CDD" id="cd08241">
    <property type="entry name" value="QOR1"/>
    <property type="match status" value="1"/>
</dbReference>
<sequence length="382" mass="39238">MQFAIFPKESSQPATALIRPGQMADWFSLRRPAILQPISTGPSGPAKRPEETMRAILLSETKTAPTLTELPLPAPGPGELAVAIAACGLNFADLLMIEGKYQDTPARPFVMGMELAGTVTAAGPDTTIPPGTRVAVFSGQGGLAEAGVFAEARCTPLPAAMSFEEAAAFQIAYGTSHVALSTRARLAPGETLVVLGAAGGVGLTAVEIGKRMGARVIALARGPEKLAVAQAAGADVLIDSETPDLKAALKAAGGADVVYDALGGAAGEAGFAALKPGGRFLVIGFAAGAPPMLKLNHALVKNLEIHGLYWGGYLALDPQVLTASMATLFRWFAEGGLTPHISARFPLEQTAEALEMLRTRRSTGKVVVLTAPQAAAEAAAGR</sequence>
<dbReference type="EMBL" id="VSSQ01000168">
    <property type="protein sequence ID" value="MPL82853.1"/>
    <property type="molecule type" value="Genomic_DNA"/>
</dbReference>
<dbReference type="AlphaFoldDB" id="A0A644UW25"/>
<evidence type="ECO:0000259" key="1">
    <source>
        <dbReference type="SMART" id="SM00829"/>
    </source>
</evidence>
<proteinExistence type="predicted"/>
<dbReference type="InterPro" id="IPR013154">
    <property type="entry name" value="ADH-like_N"/>
</dbReference>
<gene>
    <name evidence="2" type="primary">tdh_6</name>
    <name evidence="2" type="ORF">SDC9_28802</name>
</gene>
<dbReference type="Pfam" id="PF00107">
    <property type="entry name" value="ADH_zinc_N"/>
    <property type="match status" value="1"/>
</dbReference>
<evidence type="ECO:0000313" key="2">
    <source>
        <dbReference type="EMBL" id="MPL82853.1"/>
    </source>
</evidence>
<dbReference type="GO" id="GO:0008743">
    <property type="term" value="F:L-threonine 3-dehydrogenase activity"/>
    <property type="evidence" value="ECO:0007669"/>
    <property type="project" value="UniProtKB-EC"/>
</dbReference>
<comment type="caution">
    <text evidence="2">The sequence shown here is derived from an EMBL/GenBank/DDBJ whole genome shotgun (WGS) entry which is preliminary data.</text>
</comment>
<dbReference type="Pfam" id="PF08240">
    <property type="entry name" value="ADH_N"/>
    <property type="match status" value="1"/>
</dbReference>
<dbReference type="EC" id="1.1.1.103" evidence="2"/>
<feature type="domain" description="Enoyl reductase (ER)" evidence="1">
    <location>
        <begin position="62"/>
        <end position="368"/>
    </location>
</feature>
<dbReference type="InterPro" id="IPR051397">
    <property type="entry name" value="Zn-ADH-like_protein"/>
</dbReference>
<dbReference type="SMART" id="SM00829">
    <property type="entry name" value="PKS_ER"/>
    <property type="match status" value="1"/>
</dbReference>
<reference evidence="2" key="1">
    <citation type="submission" date="2019-08" db="EMBL/GenBank/DDBJ databases">
        <authorList>
            <person name="Kucharzyk K."/>
            <person name="Murdoch R.W."/>
            <person name="Higgins S."/>
            <person name="Loffler F."/>
        </authorList>
    </citation>
    <scope>NUCLEOTIDE SEQUENCE</scope>
</reference>
<name>A0A644UW25_9ZZZZ</name>
<dbReference type="InterPro" id="IPR020843">
    <property type="entry name" value="ER"/>
</dbReference>
<dbReference type="PANTHER" id="PTHR43677">
    <property type="entry name" value="SHORT-CHAIN DEHYDROGENASE/REDUCTASE"/>
    <property type="match status" value="1"/>
</dbReference>
<dbReference type="Gene3D" id="3.90.180.10">
    <property type="entry name" value="Medium-chain alcohol dehydrogenases, catalytic domain"/>
    <property type="match status" value="1"/>
</dbReference>
<keyword evidence="2" id="KW-0560">Oxidoreductase</keyword>
<accession>A0A644UW25</accession>
<dbReference type="SUPFAM" id="SSF50129">
    <property type="entry name" value="GroES-like"/>
    <property type="match status" value="1"/>
</dbReference>
<dbReference type="SUPFAM" id="SSF51735">
    <property type="entry name" value="NAD(P)-binding Rossmann-fold domains"/>
    <property type="match status" value="1"/>
</dbReference>
<dbReference type="InterPro" id="IPR011032">
    <property type="entry name" value="GroES-like_sf"/>
</dbReference>
<protein>
    <submittedName>
        <fullName evidence="2">L-threonine 3-dehydrogenase</fullName>
        <ecNumber evidence="2">1.1.1.103</ecNumber>
    </submittedName>
</protein>
<organism evidence="2">
    <name type="scientific">bioreactor metagenome</name>
    <dbReference type="NCBI Taxonomy" id="1076179"/>
    <lineage>
        <taxon>unclassified sequences</taxon>
        <taxon>metagenomes</taxon>
        <taxon>ecological metagenomes</taxon>
    </lineage>
</organism>
<dbReference type="InterPro" id="IPR013149">
    <property type="entry name" value="ADH-like_C"/>
</dbReference>
<dbReference type="Gene3D" id="3.40.50.720">
    <property type="entry name" value="NAD(P)-binding Rossmann-like Domain"/>
    <property type="match status" value="1"/>
</dbReference>
<dbReference type="PANTHER" id="PTHR43677:SF4">
    <property type="entry name" value="QUINONE OXIDOREDUCTASE-LIKE PROTEIN 2"/>
    <property type="match status" value="1"/>
</dbReference>
<dbReference type="InterPro" id="IPR036291">
    <property type="entry name" value="NAD(P)-bd_dom_sf"/>
</dbReference>